<comment type="caution">
    <text evidence="2">The sequence shown here is derived from an EMBL/GenBank/DDBJ whole genome shotgun (WGS) entry which is preliminary data.</text>
</comment>
<proteinExistence type="predicted"/>
<accession>A0ABY2I238</accession>
<organism evidence="2 3">
    <name type="scientific">Cryobacterium flavum</name>
    <dbReference type="NCBI Taxonomy" id="1424659"/>
    <lineage>
        <taxon>Bacteria</taxon>
        <taxon>Bacillati</taxon>
        <taxon>Actinomycetota</taxon>
        <taxon>Actinomycetes</taxon>
        <taxon>Micrococcales</taxon>
        <taxon>Microbacteriaceae</taxon>
        <taxon>Cryobacterium</taxon>
    </lineage>
</organism>
<keyword evidence="1" id="KW-0732">Signal</keyword>
<keyword evidence="3" id="KW-1185">Reference proteome</keyword>
<evidence type="ECO:0000313" key="2">
    <source>
        <dbReference type="EMBL" id="TFB77563.1"/>
    </source>
</evidence>
<gene>
    <name evidence="2" type="ORF">E3O21_07720</name>
</gene>
<evidence type="ECO:0000313" key="3">
    <source>
        <dbReference type="Proteomes" id="UP000298252"/>
    </source>
</evidence>
<name>A0ABY2I238_9MICO</name>
<dbReference type="RefSeq" id="WP_134505222.1">
    <property type="nucleotide sequence ID" value="NZ_FNIB01000001.1"/>
</dbReference>
<protein>
    <recommendedName>
        <fullName evidence="4">Lipoprotein</fullName>
    </recommendedName>
</protein>
<feature type="signal peptide" evidence="1">
    <location>
        <begin position="1"/>
        <end position="24"/>
    </location>
</feature>
<sequence length="222" mass="23675">MMNQARSRSVGVLAVATTIVVALAGCSAFFPADVTPTASVSSPEPVACSQHDAQLTWHPMQDAEPATLGHRELTVAADGTESAVDTELTYTSSLVSDDLLSRDYFTPEWIDFLLAEFERTGQTETTDLGHPQVDFEAAKPSVPLVGTTIMGFQTNQIQVAFDLSCSGSEVGSGLLTTTTNGLIATMLVCGQPTPAPTMGEVQDFLPETLYQKQLRSYCPNHG</sequence>
<feature type="chain" id="PRO_5046957352" description="Lipoprotein" evidence="1">
    <location>
        <begin position="25"/>
        <end position="222"/>
    </location>
</feature>
<dbReference type="PROSITE" id="PS51257">
    <property type="entry name" value="PROKAR_LIPOPROTEIN"/>
    <property type="match status" value="1"/>
</dbReference>
<reference evidence="2 3" key="1">
    <citation type="submission" date="2019-03" db="EMBL/GenBank/DDBJ databases">
        <title>Genomics of glacier-inhabiting Cryobacterium strains.</title>
        <authorList>
            <person name="Liu Q."/>
            <person name="Xin Y.-H."/>
        </authorList>
    </citation>
    <scope>NUCLEOTIDE SEQUENCE [LARGE SCALE GENOMIC DNA]</scope>
    <source>
        <strain evidence="2 3">Hh8</strain>
    </source>
</reference>
<dbReference type="EMBL" id="SOFD01000024">
    <property type="protein sequence ID" value="TFB77563.1"/>
    <property type="molecule type" value="Genomic_DNA"/>
</dbReference>
<evidence type="ECO:0008006" key="4">
    <source>
        <dbReference type="Google" id="ProtNLM"/>
    </source>
</evidence>
<evidence type="ECO:0000256" key="1">
    <source>
        <dbReference type="SAM" id="SignalP"/>
    </source>
</evidence>
<dbReference type="Proteomes" id="UP000298252">
    <property type="component" value="Unassembled WGS sequence"/>
</dbReference>